<dbReference type="GO" id="GO:0006952">
    <property type="term" value="P:defense response"/>
    <property type="evidence" value="ECO:0007669"/>
    <property type="project" value="UniProtKB-KW"/>
</dbReference>
<dbReference type="Gramene" id="KRH65990">
    <property type="protein sequence ID" value="KRH65990"/>
    <property type="gene ID" value="GLYMA_03G075100"/>
</dbReference>
<sequence>MVESMIEVIANFQPTCLQSLTLSTCESAISFPGGRLPASLKTLNILGLRRLEFQTQNKHELLGSVSIWGCDSLTSFPLVTFPNLKCLTIENCENMEFLLVSVSESPKNLSSSEIHNCPNFVLFASEGLSAPSLTCFIVENCSKLKSLPDQMSSLLPKLEHLGIYECPDIESFPEDHVMASRRECCLFPFHLSLFGFSSMVTLDCKCLLHFTSLQKLEIPSCQKLPDSLIKLSILSCPLLQKRLMRRHIWPIISHISGIYVDGK</sequence>
<evidence type="ECO:0000313" key="2">
    <source>
        <dbReference type="EMBL" id="KRH65989.1"/>
    </source>
</evidence>
<dbReference type="EnsemblPlants" id="KRH65989">
    <property type="protein sequence ID" value="KRH65989"/>
    <property type="gene ID" value="GLYMA_03G075100"/>
</dbReference>
<dbReference type="Gramene" id="KRH65989">
    <property type="protein sequence ID" value="KRH65989"/>
    <property type="gene ID" value="GLYMA_03G075100"/>
</dbReference>
<gene>
    <name evidence="2" type="ORF">GLYMA_03G075100</name>
</gene>
<organism evidence="3">
    <name type="scientific">Glycine max</name>
    <name type="common">Soybean</name>
    <name type="synonym">Glycine hispida</name>
    <dbReference type="NCBI Taxonomy" id="3847"/>
    <lineage>
        <taxon>Eukaryota</taxon>
        <taxon>Viridiplantae</taxon>
        <taxon>Streptophyta</taxon>
        <taxon>Embryophyta</taxon>
        <taxon>Tracheophyta</taxon>
        <taxon>Spermatophyta</taxon>
        <taxon>Magnoliopsida</taxon>
        <taxon>eudicotyledons</taxon>
        <taxon>Gunneridae</taxon>
        <taxon>Pentapetalae</taxon>
        <taxon>rosids</taxon>
        <taxon>fabids</taxon>
        <taxon>Fabales</taxon>
        <taxon>Fabaceae</taxon>
        <taxon>Papilionoideae</taxon>
        <taxon>50 kb inversion clade</taxon>
        <taxon>NPAAA clade</taxon>
        <taxon>indigoferoid/millettioid clade</taxon>
        <taxon>Phaseoleae</taxon>
        <taxon>Glycine</taxon>
        <taxon>Glycine subgen. Soja</taxon>
    </lineage>
</organism>
<keyword evidence="1" id="KW-0611">Plant defense</keyword>
<name>K7KDI5_SOYBN</name>
<dbReference type="PANTHER" id="PTHR36766:SF63">
    <property type="entry name" value="NB-ARC DOMAIN-CONTAINING PROTEIN"/>
    <property type="match status" value="1"/>
</dbReference>
<evidence type="ECO:0000256" key="1">
    <source>
        <dbReference type="ARBA" id="ARBA00022821"/>
    </source>
</evidence>
<dbReference type="EMBL" id="CM000836">
    <property type="protein sequence ID" value="KRH65990.1"/>
    <property type="molecule type" value="Genomic_DNA"/>
</dbReference>
<dbReference type="PaxDb" id="3847-GLYMA03G14935.1"/>
<dbReference type="SUPFAM" id="SSF52058">
    <property type="entry name" value="L domain-like"/>
    <property type="match status" value="1"/>
</dbReference>
<dbReference type="InParanoid" id="K7KDI5"/>
<dbReference type="OMA" id="NCENMEF"/>
<reference evidence="3" key="2">
    <citation type="submission" date="2018-02" db="UniProtKB">
        <authorList>
            <consortium name="EnsemblPlants"/>
        </authorList>
    </citation>
    <scope>IDENTIFICATION</scope>
    <source>
        <strain evidence="3">Williams 82</strain>
    </source>
</reference>
<dbReference type="EnsemblPlants" id="KRH65990">
    <property type="protein sequence ID" value="KRH65990"/>
    <property type="gene ID" value="GLYMA_03G075100"/>
</dbReference>
<dbReference type="AlphaFoldDB" id="K7KDI5"/>
<dbReference type="eggNOG" id="KOG4658">
    <property type="taxonomic scope" value="Eukaryota"/>
</dbReference>
<evidence type="ECO:0000313" key="4">
    <source>
        <dbReference type="Proteomes" id="UP000008827"/>
    </source>
</evidence>
<protein>
    <submittedName>
        <fullName evidence="2 3">Uncharacterized protein</fullName>
    </submittedName>
</protein>
<proteinExistence type="predicted"/>
<evidence type="ECO:0000313" key="3">
    <source>
        <dbReference type="EnsemblPlants" id="KRH65990"/>
    </source>
</evidence>
<dbReference type="PANTHER" id="PTHR36766">
    <property type="entry name" value="PLANT BROAD-SPECTRUM MILDEW RESISTANCE PROTEIN RPW8"/>
    <property type="match status" value="1"/>
</dbReference>
<reference evidence="2 3" key="1">
    <citation type="journal article" date="2010" name="Nature">
        <title>Genome sequence of the palaeopolyploid soybean.</title>
        <authorList>
            <person name="Schmutz J."/>
            <person name="Cannon S.B."/>
            <person name="Schlueter J."/>
            <person name="Ma J."/>
            <person name="Mitros T."/>
            <person name="Nelson W."/>
            <person name="Hyten D.L."/>
            <person name="Song Q."/>
            <person name="Thelen J.J."/>
            <person name="Cheng J."/>
            <person name="Xu D."/>
            <person name="Hellsten U."/>
            <person name="May G.D."/>
            <person name="Yu Y."/>
            <person name="Sakurai T."/>
            <person name="Umezawa T."/>
            <person name="Bhattacharyya M.K."/>
            <person name="Sandhu D."/>
            <person name="Valliyodan B."/>
            <person name="Lindquist E."/>
            <person name="Peto M."/>
            <person name="Grant D."/>
            <person name="Shu S."/>
            <person name="Goodstein D."/>
            <person name="Barry K."/>
            <person name="Futrell-Griggs M."/>
            <person name="Abernathy B."/>
            <person name="Du J."/>
            <person name="Tian Z."/>
            <person name="Zhu L."/>
            <person name="Gill N."/>
            <person name="Joshi T."/>
            <person name="Libault M."/>
            <person name="Sethuraman A."/>
            <person name="Zhang X.-C."/>
            <person name="Shinozaki K."/>
            <person name="Nguyen H.T."/>
            <person name="Wing R.A."/>
            <person name="Cregan P."/>
            <person name="Specht J."/>
            <person name="Grimwood J."/>
            <person name="Rokhsar D."/>
            <person name="Stacey G."/>
            <person name="Shoemaker R.C."/>
            <person name="Jackson S.A."/>
        </authorList>
    </citation>
    <scope>NUCLEOTIDE SEQUENCE [LARGE SCALE GENOMIC DNA]</scope>
    <source>
        <strain evidence="3">cv. Williams 82</strain>
        <tissue evidence="2">Callus</tissue>
    </source>
</reference>
<dbReference type="EMBL" id="CM000836">
    <property type="protein sequence ID" value="KRH65989.1"/>
    <property type="molecule type" value="Genomic_DNA"/>
</dbReference>
<dbReference type="Proteomes" id="UP000008827">
    <property type="component" value="Chromosome 3"/>
</dbReference>
<dbReference type="HOGENOM" id="CLU_1059283_0_0_1"/>
<keyword evidence="4" id="KW-1185">Reference proteome</keyword>
<dbReference type="Gene3D" id="3.80.10.10">
    <property type="entry name" value="Ribonuclease Inhibitor"/>
    <property type="match status" value="1"/>
</dbReference>
<accession>K7KDI5</accession>
<dbReference type="InterPro" id="IPR032675">
    <property type="entry name" value="LRR_dom_sf"/>
</dbReference>
<reference evidence="2" key="3">
    <citation type="submission" date="2018-07" db="EMBL/GenBank/DDBJ databases">
        <title>WGS assembly of Glycine max.</title>
        <authorList>
            <person name="Schmutz J."/>
            <person name="Cannon S."/>
            <person name="Schlueter J."/>
            <person name="Ma J."/>
            <person name="Mitros T."/>
            <person name="Nelson W."/>
            <person name="Hyten D."/>
            <person name="Song Q."/>
            <person name="Thelen J."/>
            <person name="Cheng J."/>
            <person name="Xu D."/>
            <person name="Hellsten U."/>
            <person name="May G."/>
            <person name="Yu Y."/>
            <person name="Sakurai T."/>
            <person name="Umezawa T."/>
            <person name="Bhattacharyya M."/>
            <person name="Sandhu D."/>
            <person name="Valliyodan B."/>
            <person name="Lindquist E."/>
            <person name="Peto M."/>
            <person name="Grant D."/>
            <person name="Shu S."/>
            <person name="Goodstein D."/>
            <person name="Barry K."/>
            <person name="Futrell-Griggs M."/>
            <person name="Abernathy B."/>
            <person name="Du J."/>
            <person name="Tian Z."/>
            <person name="Zhu L."/>
            <person name="Gill N."/>
            <person name="Joshi T."/>
            <person name="Libault M."/>
            <person name="Sethuraman A."/>
            <person name="Zhang X."/>
            <person name="Shinozaki K."/>
            <person name="Nguyen H."/>
            <person name="Wing R."/>
            <person name="Cregan P."/>
            <person name="Specht J."/>
            <person name="Grimwood J."/>
            <person name="Rokhsar D."/>
            <person name="Stacey G."/>
            <person name="Shoemaker R."/>
            <person name="Jackson S."/>
        </authorList>
    </citation>
    <scope>NUCLEOTIDE SEQUENCE</scope>
    <source>
        <tissue evidence="2">Callus</tissue>
    </source>
</reference>